<dbReference type="Proteomes" id="UP000053669">
    <property type="component" value="Unassembled WGS sequence"/>
</dbReference>
<dbReference type="EMBL" id="LMWU01000001">
    <property type="protein sequence ID" value="KUN74749.1"/>
    <property type="molecule type" value="Genomic_DNA"/>
</dbReference>
<dbReference type="AlphaFoldDB" id="A0A101SJ12"/>
<dbReference type="RefSeq" id="WP_059204255.1">
    <property type="nucleotide sequence ID" value="NZ_KQ948656.1"/>
</dbReference>
<dbReference type="SUPFAM" id="SSF50475">
    <property type="entry name" value="FMN-binding split barrel"/>
    <property type="match status" value="1"/>
</dbReference>
<dbReference type="STRING" id="58343.AQJ46_04265"/>
<proteinExistence type="predicted"/>
<sequence>MAPQPPRSAKQRKQDTLNRLEHDEDVWVATAPDDGSGVPYLVPLSFLWDGSTILLATPANSPTGRNLKATGRVRLGLGPTRDVVMIEGTVDTITQAELTGEEGDRFAARTGFDPRRLSTPYLYFRARPQRVQAWREANELTGRELMSDGQWLVAD</sequence>
<name>A0A101SJ12_9ACTN</name>
<protein>
    <submittedName>
        <fullName evidence="2">Pyridoxamine 5'-phosphate oxidase</fullName>
    </submittedName>
</protein>
<evidence type="ECO:0000259" key="1">
    <source>
        <dbReference type="Pfam" id="PF01243"/>
    </source>
</evidence>
<accession>A0A101SJ12</accession>
<feature type="domain" description="Pyridoxamine 5'-phosphate oxidase N-terminal" evidence="1">
    <location>
        <begin position="24"/>
        <end position="134"/>
    </location>
</feature>
<dbReference type="InterPro" id="IPR012349">
    <property type="entry name" value="Split_barrel_FMN-bd"/>
</dbReference>
<dbReference type="InterPro" id="IPR011576">
    <property type="entry name" value="Pyridox_Oxase_N"/>
</dbReference>
<evidence type="ECO:0000313" key="2">
    <source>
        <dbReference type="EMBL" id="KUN74749.1"/>
    </source>
</evidence>
<dbReference type="Gene3D" id="2.30.110.10">
    <property type="entry name" value="Electron Transport, Fmn-binding Protein, Chain A"/>
    <property type="match status" value="1"/>
</dbReference>
<gene>
    <name evidence="2" type="ORF">AQJ46_04265</name>
</gene>
<organism evidence="2 3">
    <name type="scientific">Streptomyces canus</name>
    <dbReference type="NCBI Taxonomy" id="58343"/>
    <lineage>
        <taxon>Bacteria</taxon>
        <taxon>Bacillati</taxon>
        <taxon>Actinomycetota</taxon>
        <taxon>Actinomycetes</taxon>
        <taxon>Kitasatosporales</taxon>
        <taxon>Streptomycetaceae</taxon>
        <taxon>Streptomyces</taxon>
        <taxon>Streptomyces aurantiacus group</taxon>
    </lineage>
</organism>
<dbReference type="Pfam" id="PF01243">
    <property type="entry name" value="PNPOx_N"/>
    <property type="match status" value="1"/>
</dbReference>
<comment type="caution">
    <text evidence="2">The sequence shown here is derived from an EMBL/GenBank/DDBJ whole genome shotgun (WGS) entry which is preliminary data.</text>
</comment>
<reference evidence="2 3" key="1">
    <citation type="submission" date="2015-10" db="EMBL/GenBank/DDBJ databases">
        <title>Draft genome sequence of Streptomyces canus DSM 40017, type strain for the species Streptomyces canus.</title>
        <authorList>
            <person name="Ruckert C."/>
            <person name="Winkler A."/>
            <person name="Kalinowski J."/>
            <person name="Kampfer P."/>
            <person name="Glaeser S."/>
        </authorList>
    </citation>
    <scope>NUCLEOTIDE SEQUENCE [LARGE SCALE GENOMIC DNA]</scope>
    <source>
        <strain evidence="2 3">DSM 40017</strain>
    </source>
</reference>
<evidence type="ECO:0000313" key="3">
    <source>
        <dbReference type="Proteomes" id="UP000053669"/>
    </source>
</evidence>